<keyword evidence="11" id="KW-0119">Carbohydrate metabolism</keyword>
<evidence type="ECO:0000256" key="8">
    <source>
        <dbReference type="ARBA" id="ARBA00023008"/>
    </source>
</evidence>
<keyword evidence="6" id="KW-0136">Cellulose degradation</keyword>
<comment type="subcellular location">
    <subcellularLocation>
        <location evidence="2">Secreted</location>
    </subcellularLocation>
</comment>
<evidence type="ECO:0000256" key="7">
    <source>
        <dbReference type="ARBA" id="ARBA00023002"/>
    </source>
</evidence>
<reference evidence="18" key="3">
    <citation type="submission" date="2010-09" db="EMBL/GenBank/DDBJ databases">
        <title>Annotation of Gaeumannomyces graminis var. tritici R3-111a-1.</title>
        <authorList>
            <consortium name="The Broad Institute Genome Sequencing Platform"/>
            <person name="Ma L.-J."/>
            <person name="Dead R."/>
            <person name="Young S.K."/>
            <person name="Zeng Q."/>
            <person name="Gargeya S."/>
            <person name="Fitzgerald M."/>
            <person name="Haas B."/>
            <person name="Abouelleil A."/>
            <person name="Alvarado L."/>
            <person name="Arachchi H.M."/>
            <person name="Berlin A."/>
            <person name="Brown A."/>
            <person name="Chapman S.B."/>
            <person name="Chen Z."/>
            <person name="Dunbar C."/>
            <person name="Freedman E."/>
            <person name="Gearin G."/>
            <person name="Gellesch M."/>
            <person name="Goldberg J."/>
            <person name="Griggs A."/>
            <person name="Gujja S."/>
            <person name="Heiman D."/>
            <person name="Howarth C."/>
            <person name="Larson L."/>
            <person name="Lui A."/>
            <person name="MacDonald P.J.P."/>
            <person name="Mehta T."/>
            <person name="Montmayeur A."/>
            <person name="Murphy C."/>
            <person name="Neiman D."/>
            <person name="Pearson M."/>
            <person name="Priest M."/>
            <person name="Roberts A."/>
            <person name="Saif S."/>
            <person name="Shea T."/>
            <person name="Shenoy N."/>
            <person name="Sisk P."/>
            <person name="Stolte C."/>
            <person name="Sykes S."/>
            <person name="Yandava C."/>
            <person name="Wortman J."/>
            <person name="Nusbaum C."/>
            <person name="Birren B."/>
        </authorList>
    </citation>
    <scope>NUCLEOTIDE SEQUENCE</scope>
    <source>
        <strain evidence="18">R3-111a-1</strain>
    </source>
</reference>
<keyword evidence="3" id="KW-0964">Secreted</keyword>
<reference evidence="19" key="4">
    <citation type="journal article" date="2015" name="G3 (Bethesda)">
        <title>Genome sequences of three phytopathogenic species of the Magnaporthaceae family of fungi.</title>
        <authorList>
            <person name="Okagaki L.H."/>
            <person name="Nunes C.C."/>
            <person name="Sailsbery J."/>
            <person name="Clay B."/>
            <person name="Brown D."/>
            <person name="John T."/>
            <person name="Oh Y."/>
            <person name="Young N."/>
            <person name="Fitzgerald M."/>
            <person name="Haas B.J."/>
            <person name="Zeng Q."/>
            <person name="Young S."/>
            <person name="Adiconis X."/>
            <person name="Fan L."/>
            <person name="Levin J.Z."/>
            <person name="Mitchell T.K."/>
            <person name="Okubara P.A."/>
            <person name="Farman M.L."/>
            <person name="Kohn L.M."/>
            <person name="Birren B."/>
            <person name="Ma L.-J."/>
            <person name="Dean R.A."/>
        </authorList>
    </citation>
    <scope>NUCLEOTIDE SEQUENCE</scope>
    <source>
        <strain evidence="19">R3-111a-1</strain>
    </source>
</reference>
<keyword evidence="20" id="KW-1185">Reference proteome</keyword>
<accession>J3NV08</accession>
<keyword evidence="9" id="KW-0503">Monooxygenase</keyword>
<dbReference type="PANTHER" id="PTHR33353">
    <property type="entry name" value="PUTATIVE (AFU_ORTHOLOGUE AFUA_1G12560)-RELATED"/>
    <property type="match status" value="1"/>
</dbReference>
<reference evidence="20" key="1">
    <citation type="submission" date="2010-07" db="EMBL/GenBank/DDBJ databases">
        <title>The genome sequence of Gaeumannomyces graminis var. tritici strain R3-111a-1.</title>
        <authorList>
            <consortium name="The Broad Institute Genome Sequencing Platform"/>
            <person name="Ma L.-J."/>
            <person name="Dead R."/>
            <person name="Young S."/>
            <person name="Zeng Q."/>
            <person name="Koehrsen M."/>
            <person name="Alvarado L."/>
            <person name="Berlin A."/>
            <person name="Chapman S.B."/>
            <person name="Chen Z."/>
            <person name="Freedman E."/>
            <person name="Gellesch M."/>
            <person name="Goldberg J."/>
            <person name="Griggs A."/>
            <person name="Gujja S."/>
            <person name="Heilman E.R."/>
            <person name="Heiman D."/>
            <person name="Hepburn T."/>
            <person name="Howarth C."/>
            <person name="Jen D."/>
            <person name="Larson L."/>
            <person name="Mehta T."/>
            <person name="Neiman D."/>
            <person name="Pearson M."/>
            <person name="Roberts A."/>
            <person name="Saif S."/>
            <person name="Shea T."/>
            <person name="Shenoy N."/>
            <person name="Sisk P."/>
            <person name="Stolte C."/>
            <person name="Sykes S."/>
            <person name="Walk T."/>
            <person name="White J."/>
            <person name="Yandava C."/>
            <person name="Haas B."/>
            <person name="Nusbaum C."/>
            <person name="Birren B."/>
        </authorList>
    </citation>
    <scope>NUCLEOTIDE SEQUENCE [LARGE SCALE GENOMIC DNA]</scope>
    <source>
        <strain evidence="20">R3-111a-1</strain>
    </source>
</reference>
<evidence type="ECO:0000256" key="10">
    <source>
        <dbReference type="ARBA" id="ARBA00023157"/>
    </source>
</evidence>
<feature type="signal peptide" evidence="16">
    <location>
        <begin position="1"/>
        <end position="17"/>
    </location>
</feature>
<keyword evidence="5 16" id="KW-0732">Signal</keyword>
<evidence type="ECO:0000313" key="20">
    <source>
        <dbReference type="Proteomes" id="UP000006039"/>
    </source>
</evidence>
<keyword evidence="10" id="KW-1015">Disulfide bond</keyword>
<dbReference type="InterPro" id="IPR049892">
    <property type="entry name" value="AA9"/>
</dbReference>
<evidence type="ECO:0000256" key="3">
    <source>
        <dbReference type="ARBA" id="ARBA00022525"/>
    </source>
</evidence>
<protein>
    <recommendedName>
        <fullName evidence="15">lytic cellulose monooxygenase (C4-dehydrogenating)</fullName>
        <ecNumber evidence="15">1.14.99.56</ecNumber>
    </recommendedName>
</protein>
<dbReference type="Pfam" id="PF03443">
    <property type="entry name" value="AA9"/>
    <property type="match status" value="1"/>
</dbReference>
<dbReference type="GO" id="GO:0005576">
    <property type="term" value="C:extracellular region"/>
    <property type="evidence" value="ECO:0007669"/>
    <property type="project" value="UniProtKB-SubCell"/>
</dbReference>
<evidence type="ECO:0000256" key="1">
    <source>
        <dbReference type="ARBA" id="ARBA00001973"/>
    </source>
</evidence>
<gene>
    <name evidence="19" type="primary">20345575</name>
    <name evidence="18" type="ORF">GGTG_05117</name>
</gene>
<dbReference type="Proteomes" id="UP000006039">
    <property type="component" value="Unassembled WGS sequence"/>
</dbReference>
<keyword evidence="8" id="KW-0186">Copper</keyword>
<keyword evidence="12" id="KW-0624">Polysaccharide degradation</keyword>
<reference evidence="19" key="5">
    <citation type="submission" date="2018-04" db="UniProtKB">
        <authorList>
            <consortium name="EnsemblFungi"/>
        </authorList>
    </citation>
    <scope>IDENTIFICATION</scope>
    <source>
        <strain evidence="19">R3-111a-1</strain>
    </source>
</reference>
<reference evidence="18" key="2">
    <citation type="submission" date="2010-07" db="EMBL/GenBank/DDBJ databases">
        <authorList>
            <consortium name="The Broad Institute Genome Sequencing Platform"/>
            <consortium name="Broad Institute Genome Sequencing Center for Infectious Disease"/>
            <person name="Ma L.-J."/>
            <person name="Dead R."/>
            <person name="Young S."/>
            <person name="Zeng Q."/>
            <person name="Koehrsen M."/>
            <person name="Alvarado L."/>
            <person name="Berlin A."/>
            <person name="Chapman S.B."/>
            <person name="Chen Z."/>
            <person name="Freedman E."/>
            <person name="Gellesch M."/>
            <person name="Goldberg J."/>
            <person name="Griggs A."/>
            <person name="Gujja S."/>
            <person name="Heilman E.R."/>
            <person name="Heiman D."/>
            <person name="Hepburn T."/>
            <person name="Howarth C."/>
            <person name="Jen D."/>
            <person name="Larson L."/>
            <person name="Mehta T."/>
            <person name="Neiman D."/>
            <person name="Pearson M."/>
            <person name="Roberts A."/>
            <person name="Saif S."/>
            <person name="Shea T."/>
            <person name="Shenoy N."/>
            <person name="Sisk P."/>
            <person name="Stolte C."/>
            <person name="Sykes S."/>
            <person name="Walk T."/>
            <person name="White J."/>
            <person name="Yandava C."/>
            <person name="Haas B."/>
            <person name="Nusbaum C."/>
            <person name="Birren B."/>
        </authorList>
    </citation>
    <scope>NUCLEOTIDE SEQUENCE</scope>
    <source>
        <strain evidence="18">R3-111a-1</strain>
    </source>
</reference>
<evidence type="ECO:0000256" key="12">
    <source>
        <dbReference type="ARBA" id="ARBA00023326"/>
    </source>
</evidence>
<dbReference type="EMBL" id="GL385397">
    <property type="protein sequence ID" value="EJT75180.1"/>
    <property type="molecule type" value="Genomic_DNA"/>
</dbReference>
<dbReference type="InterPro" id="IPR005103">
    <property type="entry name" value="AA9_LPMO"/>
</dbReference>
<dbReference type="GO" id="GO:0046872">
    <property type="term" value="F:metal ion binding"/>
    <property type="evidence" value="ECO:0007669"/>
    <property type="project" value="UniProtKB-KW"/>
</dbReference>
<dbReference type="EC" id="1.14.99.56" evidence="15"/>
<name>J3NV08_GAET3</name>
<sequence>MKLTGLLLGLAAAAAEAHYVFPNIAVGSQRTSDWQAVRQTTNYQSNGPVTDVNSRQMTCYELSPGRGAPLTVDVAAGGTVAYTAKTGISHPGPLSAWLGFVPAGKTAATWDGSGSRWVKIFQDKPSVGGGGLVWPAQGKGVVNVQIPRCVPSGEYLLRIEHIGLHSASAVGGAQLYISCAQIRVTGGSGSEPTGRMVAIPGAYRANDPGLVVNIYYPVPTNYKGPGPDPLKC</sequence>
<dbReference type="RefSeq" id="XP_009221180.1">
    <property type="nucleotide sequence ID" value="XM_009222916.1"/>
</dbReference>
<comment type="similarity">
    <text evidence="13">Belongs to the polysaccharide monooxygenase AA9 family.</text>
</comment>
<evidence type="ECO:0000256" key="13">
    <source>
        <dbReference type="ARBA" id="ARBA00044502"/>
    </source>
</evidence>
<dbReference type="PANTHER" id="PTHR33353:SF10">
    <property type="entry name" value="ENDO-BETA-1,4-GLUCANASE D"/>
    <property type="match status" value="1"/>
</dbReference>
<dbReference type="GO" id="GO:0004497">
    <property type="term" value="F:monooxygenase activity"/>
    <property type="evidence" value="ECO:0007669"/>
    <property type="project" value="UniProtKB-KW"/>
</dbReference>
<evidence type="ECO:0000256" key="2">
    <source>
        <dbReference type="ARBA" id="ARBA00004613"/>
    </source>
</evidence>
<evidence type="ECO:0000313" key="19">
    <source>
        <dbReference type="EnsemblFungi" id="EJT75180"/>
    </source>
</evidence>
<dbReference type="OrthoDB" id="5271017at2759"/>
<dbReference type="HOGENOM" id="CLU_031730_4_2_1"/>
<evidence type="ECO:0000256" key="16">
    <source>
        <dbReference type="SAM" id="SignalP"/>
    </source>
</evidence>
<evidence type="ECO:0000256" key="11">
    <source>
        <dbReference type="ARBA" id="ARBA00023277"/>
    </source>
</evidence>
<dbReference type="STRING" id="644352.J3NV08"/>
<dbReference type="EnsemblFungi" id="EJT75180">
    <property type="protein sequence ID" value="EJT75180"/>
    <property type="gene ID" value="GGTG_05117"/>
</dbReference>
<comment type="catalytic activity">
    <reaction evidence="14">
        <text>[(1-&gt;4)-beta-D-glucosyl]n+m + reduced acceptor + O2 = 4-dehydro-beta-D-glucosyl-[(1-&gt;4)-beta-D-glucosyl]n-1 + [(1-&gt;4)-beta-D-glucosyl]m + acceptor + H2O.</text>
        <dbReference type="EC" id="1.14.99.56"/>
    </reaction>
</comment>
<evidence type="ECO:0000256" key="9">
    <source>
        <dbReference type="ARBA" id="ARBA00023033"/>
    </source>
</evidence>
<feature type="domain" description="Auxiliary Activity family 9 catalytic" evidence="17">
    <location>
        <begin position="18"/>
        <end position="222"/>
    </location>
</feature>
<proteinExistence type="inferred from homology"/>
<evidence type="ECO:0000256" key="6">
    <source>
        <dbReference type="ARBA" id="ARBA00023001"/>
    </source>
</evidence>
<dbReference type="GO" id="GO:0030245">
    <property type="term" value="P:cellulose catabolic process"/>
    <property type="evidence" value="ECO:0007669"/>
    <property type="project" value="UniProtKB-KW"/>
</dbReference>
<evidence type="ECO:0000256" key="4">
    <source>
        <dbReference type="ARBA" id="ARBA00022723"/>
    </source>
</evidence>
<feature type="chain" id="PRO_5015094458" description="lytic cellulose monooxygenase (C4-dehydrogenating)" evidence="16">
    <location>
        <begin position="18"/>
        <end position="232"/>
    </location>
</feature>
<dbReference type="AlphaFoldDB" id="J3NV08"/>
<dbReference type="CDD" id="cd21175">
    <property type="entry name" value="LPMO_AA9"/>
    <property type="match status" value="1"/>
</dbReference>
<evidence type="ECO:0000256" key="14">
    <source>
        <dbReference type="ARBA" id="ARBA00045077"/>
    </source>
</evidence>
<evidence type="ECO:0000259" key="17">
    <source>
        <dbReference type="Pfam" id="PF03443"/>
    </source>
</evidence>
<evidence type="ECO:0000313" key="18">
    <source>
        <dbReference type="EMBL" id="EJT75180.1"/>
    </source>
</evidence>
<dbReference type="GeneID" id="20345575"/>
<evidence type="ECO:0000256" key="5">
    <source>
        <dbReference type="ARBA" id="ARBA00022729"/>
    </source>
</evidence>
<dbReference type="VEuPathDB" id="FungiDB:GGTG_05117"/>
<keyword evidence="7" id="KW-0560">Oxidoreductase</keyword>
<comment type="cofactor">
    <cofactor evidence="1">
        <name>Cu(2+)</name>
        <dbReference type="ChEBI" id="CHEBI:29036"/>
    </cofactor>
</comment>
<dbReference type="eggNOG" id="ENOG502RYSN">
    <property type="taxonomic scope" value="Eukaryota"/>
</dbReference>
<keyword evidence="4" id="KW-0479">Metal-binding</keyword>
<evidence type="ECO:0000256" key="15">
    <source>
        <dbReference type="ARBA" id="ARBA00047174"/>
    </source>
</evidence>
<organism evidence="18">
    <name type="scientific">Gaeumannomyces tritici (strain R3-111a-1)</name>
    <name type="common">Wheat and barley take-all root rot fungus</name>
    <name type="synonym">Gaeumannomyces graminis var. tritici</name>
    <dbReference type="NCBI Taxonomy" id="644352"/>
    <lineage>
        <taxon>Eukaryota</taxon>
        <taxon>Fungi</taxon>
        <taxon>Dikarya</taxon>
        <taxon>Ascomycota</taxon>
        <taxon>Pezizomycotina</taxon>
        <taxon>Sordariomycetes</taxon>
        <taxon>Sordariomycetidae</taxon>
        <taxon>Magnaporthales</taxon>
        <taxon>Magnaporthaceae</taxon>
        <taxon>Gaeumannomyces</taxon>
    </lineage>
</organism>
<dbReference type="Gene3D" id="2.70.50.70">
    <property type="match status" value="1"/>
</dbReference>